<proteinExistence type="predicted"/>
<keyword evidence="1" id="KW-0812">Transmembrane</keyword>
<sequence>MDLRTMYLPILVSTMVAMVAGVIAVVKSAQGFINRAADAREPQFQDVTIALHSDNPTTLLFSRNATNAAVNPDQTFQNVLEVMNLTEEDMEANIRHTYVNL</sequence>
<keyword evidence="3" id="KW-1185">Reference proteome</keyword>
<reference evidence="2" key="1">
    <citation type="journal article" date="2020" name="Stud. Mycol.">
        <title>101 Dothideomycetes genomes: a test case for predicting lifestyles and emergence of pathogens.</title>
        <authorList>
            <person name="Haridas S."/>
            <person name="Albert R."/>
            <person name="Binder M."/>
            <person name="Bloem J."/>
            <person name="Labutti K."/>
            <person name="Salamov A."/>
            <person name="Andreopoulos B."/>
            <person name="Baker S."/>
            <person name="Barry K."/>
            <person name="Bills G."/>
            <person name="Bluhm B."/>
            <person name="Cannon C."/>
            <person name="Castanera R."/>
            <person name="Culley D."/>
            <person name="Daum C."/>
            <person name="Ezra D."/>
            <person name="Gonzalez J."/>
            <person name="Henrissat B."/>
            <person name="Kuo A."/>
            <person name="Liang C."/>
            <person name="Lipzen A."/>
            <person name="Lutzoni F."/>
            <person name="Magnuson J."/>
            <person name="Mondo S."/>
            <person name="Nolan M."/>
            <person name="Ohm R."/>
            <person name="Pangilinan J."/>
            <person name="Park H.-J."/>
            <person name="Ramirez L."/>
            <person name="Alfaro M."/>
            <person name="Sun H."/>
            <person name="Tritt A."/>
            <person name="Yoshinaga Y."/>
            <person name="Zwiers L.-H."/>
            <person name="Turgeon B."/>
            <person name="Goodwin S."/>
            <person name="Spatafora J."/>
            <person name="Crous P."/>
            <person name="Grigoriev I."/>
        </authorList>
    </citation>
    <scope>NUCLEOTIDE SEQUENCE</scope>
    <source>
        <strain evidence="2">CBS 262.69</strain>
    </source>
</reference>
<gene>
    <name evidence="2" type="ORF">EJ06DRAFT_525634</name>
</gene>
<evidence type="ECO:0000313" key="2">
    <source>
        <dbReference type="EMBL" id="KAF2405079.1"/>
    </source>
</evidence>
<name>A0A6G1IAI3_9PEZI</name>
<dbReference type="EMBL" id="ML996687">
    <property type="protein sequence ID" value="KAF2405079.1"/>
    <property type="molecule type" value="Genomic_DNA"/>
</dbReference>
<feature type="transmembrane region" description="Helical" evidence="1">
    <location>
        <begin position="6"/>
        <end position="26"/>
    </location>
</feature>
<dbReference type="AlphaFoldDB" id="A0A6G1IAI3"/>
<dbReference type="Proteomes" id="UP000799640">
    <property type="component" value="Unassembled WGS sequence"/>
</dbReference>
<keyword evidence="1" id="KW-0472">Membrane</keyword>
<organism evidence="2 3">
    <name type="scientific">Trichodelitschia bisporula</name>
    <dbReference type="NCBI Taxonomy" id="703511"/>
    <lineage>
        <taxon>Eukaryota</taxon>
        <taxon>Fungi</taxon>
        <taxon>Dikarya</taxon>
        <taxon>Ascomycota</taxon>
        <taxon>Pezizomycotina</taxon>
        <taxon>Dothideomycetes</taxon>
        <taxon>Dothideomycetes incertae sedis</taxon>
        <taxon>Phaeotrichales</taxon>
        <taxon>Phaeotrichaceae</taxon>
        <taxon>Trichodelitschia</taxon>
    </lineage>
</organism>
<evidence type="ECO:0000256" key="1">
    <source>
        <dbReference type="SAM" id="Phobius"/>
    </source>
</evidence>
<accession>A0A6G1IAI3</accession>
<protein>
    <submittedName>
        <fullName evidence="2">Uncharacterized protein</fullName>
    </submittedName>
</protein>
<evidence type="ECO:0000313" key="3">
    <source>
        <dbReference type="Proteomes" id="UP000799640"/>
    </source>
</evidence>
<keyword evidence="1" id="KW-1133">Transmembrane helix</keyword>